<dbReference type="EMBL" id="DVMQ01000005">
    <property type="protein sequence ID" value="HIU23571.1"/>
    <property type="molecule type" value="Genomic_DNA"/>
</dbReference>
<sequence>MALSKEDVAGIAEYARIALTDEELDEMTAYMNDAVDLLEPIRTFNLDQVDPTFHPIGDLSNVMGGDEPNASGRALDIDTALSNAGATSDRYFRVPSILGDEGGDR</sequence>
<dbReference type="InterPro" id="IPR003837">
    <property type="entry name" value="GatC"/>
</dbReference>
<gene>
    <name evidence="1" type="primary">gatC</name>
    <name evidence="1" type="ORF">IAD17_01415</name>
</gene>
<dbReference type="Gene3D" id="1.10.20.60">
    <property type="entry name" value="Glu-tRNAGln amidotransferase C subunit, N-terminal domain"/>
    <property type="match status" value="1"/>
</dbReference>
<dbReference type="Pfam" id="PF02686">
    <property type="entry name" value="GatC"/>
    <property type="match status" value="1"/>
</dbReference>
<evidence type="ECO:0000313" key="2">
    <source>
        <dbReference type="Proteomes" id="UP000824078"/>
    </source>
</evidence>
<dbReference type="NCBIfam" id="TIGR00135">
    <property type="entry name" value="gatC"/>
    <property type="match status" value="1"/>
</dbReference>
<reference evidence="1" key="1">
    <citation type="submission" date="2020-10" db="EMBL/GenBank/DDBJ databases">
        <authorList>
            <person name="Gilroy R."/>
        </authorList>
    </citation>
    <scope>NUCLEOTIDE SEQUENCE</scope>
    <source>
        <strain evidence="1">ChiHjej12B11-29160</strain>
    </source>
</reference>
<proteinExistence type="predicted"/>
<dbReference type="Proteomes" id="UP000824078">
    <property type="component" value="Unassembled WGS sequence"/>
</dbReference>
<reference evidence="1" key="2">
    <citation type="journal article" date="2021" name="PeerJ">
        <title>Extensive microbial diversity within the chicken gut microbiome revealed by metagenomics and culture.</title>
        <authorList>
            <person name="Gilroy R."/>
            <person name="Ravi A."/>
            <person name="Getino M."/>
            <person name="Pursley I."/>
            <person name="Horton D.L."/>
            <person name="Alikhan N.F."/>
            <person name="Baker D."/>
            <person name="Gharbi K."/>
            <person name="Hall N."/>
            <person name="Watson M."/>
            <person name="Adriaenssens E.M."/>
            <person name="Foster-Nyarko E."/>
            <person name="Jarju S."/>
            <person name="Secka A."/>
            <person name="Antonio M."/>
            <person name="Oren A."/>
            <person name="Chaudhuri R.R."/>
            <person name="La Ragione R."/>
            <person name="Hildebrand F."/>
            <person name="Pallen M.J."/>
        </authorList>
    </citation>
    <scope>NUCLEOTIDE SEQUENCE</scope>
    <source>
        <strain evidence="1">ChiHjej12B11-29160</strain>
    </source>
</reference>
<dbReference type="InterPro" id="IPR036113">
    <property type="entry name" value="Asp/Glu-ADT_sf_sub_c"/>
</dbReference>
<name>A0A9D1L4E8_9ACTN</name>
<protein>
    <submittedName>
        <fullName evidence="1">Asp-tRNA(Asn)/Glu-tRNA(Gln) amidotransferase subunit GatC</fullName>
    </submittedName>
</protein>
<dbReference type="AlphaFoldDB" id="A0A9D1L4E8"/>
<dbReference type="GO" id="GO:0006450">
    <property type="term" value="P:regulation of translational fidelity"/>
    <property type="evidence" value="ECO:0007669"/>
    <property type="project" value="InterPro"/>
</dbReference>
<dbReference type="SUPFAM" id="SSF141000">
    <property type="entry name" value="Glu-tRNAGln amidotransferase C subunit"/>
    <property type="match status" value="1"/>
</dbReference>
<accession>A0A9D1L4E8</accession>
<evidence type="ECO:0000313" key="1">
    <source>
        <dbReference type="EMBL" id="HIU23571.1"/>
    </source>
</evidence>
<organism evidence="1 2">
    <name type="scientific">Candidatus Coprovicinus avistercoris</name>
    <dbReference type="NCBI Taxonomy" id="2840754"/>
    <lineage>
        <taxon>Bacteria</taxon>
        <taxon>Bacillati</taxon>
        <taxon>Actinomycetota</taxon>
        <taxon>Coriobacteriia</taxon>
        <taxon>Coriobacteriales</taxon>
        <taxon>Coriobacteriaceae</taxon>
        <taxon>Coriobacteriaceae incertae sedis</taxon>
        <taxon>Candidatus Coprovicinus</taxon>
    </lineage>
</organism>
<comment type="caution">
    <text evidence="1">The sequence shown here is derived from an EMBL/GenBank/DDBJ whole genome shotgun (WGS) entry which is preliminary data.</text>
</comment>